<accession>A0A383RNN8</accession>
<feature type="coiled-coil region" evidence="1">
    <location>
        <begin position="82"/>
        <end position="144"/>
    </location>
</feature>
<evidence type="ECO:0000313" key="2">
    <source>
        <dbReference type="EMBL" id="SYX88680.1"/>
    </source>
</evidence>
<keyword evidence="3" id="KW-1185">Reference proteome</keyword>
<gene>
    <name evidence="2" type="ORF">CCOS865_00919</name>
</gene>
<sequence length="320" mass="34885">MESTPATRLETVPALGIQAILDDYACMIKALEAGEVSGVQPHLDAIKANLSAMKVISSLCAGTASATQSVIVYMITGVVGLIENVQKDVDRLTADGASLDAQSAAATEQARRIAAELRNVEAMIRENEAKLREQEEAKKRKRESRIPGLGFLKKLFYAALEAIESAIEAIGKVLGVVREQRDYLQAQLAEHSRSHSQVRAVIQALAQQKAELVQQLDTLTAVRTTLLGIQKYLQVQVVFFNDVSNFYVTASTYCDSANFNVDMATEMLGVLSDDPHAVEFVDDMKVEVLSIHTAVTRFDQMMFDLQAATHHLPSSVACDG</sequence>
<evidence type="ECO:0000256" key="1">
    <source>
        <dbReference type="SAM" id="Coils"/>
    </source>
</evidence>
<keyword evidence="1" id="KW-0175">Coiled coil</keyword>
<protein>
    <submittedName>
        <fullName evidence="2">Uncharacterized protein</fullName>
    </submittedName>
</protein>
<dbReference type="Proteomes" id="UP000263595">
    <property type="component" value="Unassembled WGS sequence"/>
</dbReference>
<name>A0A383RNN8_9PSED</name>
<evidence type="ECO:0000313" key="3">
    <source>
        <dbReference type="Proteomes" id="UP000263595"/>
    </source>
</evidence>
<dbReference type="RefSeq" id="WP_119138342.1">
    <property type="nucleotide sequence ID" value="NZ_CBCSFL010000029.1"/>
</dbReference>
<reference evidence="3" key="1">
    <citation type="submission" date="2018-08" db="EMBL/GenBank/DDBJ databases">
        <authorList>
            <person name="Blom J."/>
        </authorList>
    </citation>
    <scope>NUCLEOTIDE SEQUENCE [LARGE SCALE GENOMIC DNA]</scope>
    <source>
        <strain evidence="3">CCOS 865</strain>
    </source>
</reference>
<proteinExistence type="predicted"/>
<organism evidence="2 3">
    <name type="scientific">Pseudomonas reidholzensis</name>
    <dbReference type="NCBI Taxonomy" id="1785162"/>
    <lineage>
        <taxon>Bacteria</taxon>
        <taxon>Pseudomonadati</taxon>
        <taxon>Pseudomonadota</taxon>
        <taxon>Gammaproteobacteria</taxon>
        <taxon>Pseudomonadales</taxon>
        <taxon>Pseudomonadaceae</taxon>
        <taxon>Pseudomonas</taxon>
    </lineage>
</organism>
<dbReference type="EMBL" id="UNOZ01000004">
    <property type="protein sequence ID" value="SYX88680.1"/>
    <property type="molecule type" value="Genomic_DNA"/>
</dbReference>
<dbReference type="AlphaFoldDB" id="A0A383RNN8"/>